<organism evidence="2">
    <name type="scientific">uncultured Sporomusa sp</name>
    <dbReference type="NCBI Taxonomy" id="307249"/>
    <lineage>
        <taxon>Bacteria</taxon>
        <taxon>Bacillati</taxon>
        <taxon>Bacillota</taxon>
        <taxon>Negativicutes</taxon>
        <taxon>Selenomonadales</taxon>
        <taxon>Sporomusaceae</taxon>
        <taxon>Sporomusa</taxon>
        <taxon>environmental samples</taxon>
    </lineage>
</organism>
<gene>
    <name evidence="2" type="ORF">KL86SPO_20210</name>
</gene>
<evidence type="ECO:0000256" key="1">
    <source>
        <dbReference type="SAM" id="SignalP"/>
    </source>
</evidence>
<feature type="signal peptide" evidence="1">
    <location>
        <begin position="1"/>
        <end position="22"/>
    </location>
</feature>
<dbReference type="EMBL" id="FMJE01000002">
    <property type="protein sequence ID" value="SCM78729.1"/>
    <property type="molecule type" value="Genomic_DNA"/>
</dbReference>
<keyword evidence="1" id="KW-0732">Signal</keyword>
<dbReference type="AlphaFoldDB" id="A0A212LMS4"/>
<protein>
    <submittedName>
        <fullName evidence="2">Uncharacterized protein</fullName>
    </submittedName>
</protein>
<proteinExistence type="predicted"/>
<dbReference type="RefSeq" id="WP_288183227.1">
    <property type="nucleotide sequence ID" value="NZ_LT608335.1"/>
</dbReference>
<evidence type="ECO:0000313" key="2">
    <source>
        <dbReference type="EMBL" id="SCM78729.1"/>
    </source>
</evidence>
<feature type="chain" id="PRO_5012194370" evidence="1">
    <location>
        <begin position="23"/>
        <end position="123"/>
    </location>
</feature>
<name>A0A212LMS4_9FIRM</name>
<reference evidence="2" key="1">
    <citation type="submission" date="2016-08" db="EMBL/GenBank/DDBJ databases">
        <authorList>
            <person name="Seilhamer J.J."/>
        </authorList>
    </citation>
    <scope>NUCLEOTIDE SEQUENCE</scope>
    <source>
        <strain evidence="2">86</strain>
    </source>
</reference>
<accession>A0A212LMS4</accession>
<sequence>MKKLIWIAMVLFCLGVAGLALAAQEQPPAPVPADPAATNFAAAYPSVKEKLPPLPVPPASMNDAKATAAYIAAVDAYLKAAQGYIDASGNDVNFIIRERNTAIESANQVVANYNAFFKLEEKK</sequence>